<dbReference type="Pfam" id="PF00084">
    <property type="entry name" value="Sushi"/>
    <property type="match status" value="8"/>
</dbReference>
<proteinExistence type="predicted"/>
<keyword evidence="2 5" id="KW-0768">Sushi</keyword>
<feature type="domain" description="Sushi" evidence="7">
    <location>
        <begin position="145"/>
        <end position="209"/>
    </location>
</feature>
<keyword evidence="9" id="KW-1185">Reference proteome</keyword>
<dbReference type="SMART" id="SM00032">
    <property type="entry name" value="CCP"/>
    <property type="match status" value="10"/>
</dbReference>
<dbReference type="CDD" id="cd00033">
    <property type="entry name" value="CCP"/>
    <property type="match status" value="5"/>
</dbReference>
<feature type="disulfide bond" evidence="5">
    <location>
        <begin position="115"/>
        <end position="142"/>
    </location>
</feature>
<dbReference type="PANTHER" id="PTHR45785:SF2">
    <property type="entry name" value="COMPLEMENT FACTOR H-RELATED"/>
    <property type="match status" value="1"/>
</dbReference>
<comment type="subcellular location">
    <subcellularLocation>
        <location evidence="1">Virion</location>
    </subcellularLocation>
</comment>
<dbReference type="InterPro" id="IPR035976">
    <property type="entry name" value="Sushi/SCR/CCP_sf"/>
</dbReference>
<feature type="domain" description="Sushi" evidence="7">
    <location>
        <begin position="521"/>
        <end position="578"/>
    </location>
</feature>
<keyword evidence="3 6" id="KW-0732">Signal</keyword>
<feature type="domain" description="Sushi" evidence="7">
    <location>
        <begin position="276"/>
        <end position="339"/>
    </location>
</feature>
<feature type="domain" description="Sushi" evidence="7">
    <location>
        <begin position="210"/>
        <end position="275"/>
    </location>
</feature>
<feature type="domain" description="Sushi" evidence="7">
    <location>
        <begin position="84"/>
        <end position="144"/>
    </location>
</feature>
<feature type="domain" description="Sushi" evidence="7">
    <location>
        <begin position="340"/>
        <end position="397"/>
    </location>
</feature>
<evidence type="ECO:0000259" key="7">
    <source>
        <dbReference type="PROSITE" id="PS50923"/>
    </source>
</evidence>
<evidence type="ECO:0000256" key="4">
    <source>
        <dbReference type="ARBA" id="ARBA00023157"/>
    </source>
</evidence>
<dbReference type="PANTHER" id="PTHR45785">
    <property type="entry name" value="COMPLEMENT FACTOR H-RELATED"/>
    <property type="match status" value="1"/>
</dbReference>
<dbReference type="SUPFAM" id="SSF57535">
    <property type="entry name" value="Complement control module/SCR domain"/>
    <property type="match status" value="11"/>
</dbReference>
<name>A0A8C1H515_CYPCA</name>
<dbReference type="AlphaFoldDB" id="A0A8C1H515"/>
<comment type="caution">
    <text evidence="5">Lacks conserved residue(s) required for the propagation of feature annotation.</text>
</comment>
<feature type="domain" description="Sushi" evidence="7">
    <location>
        <begin position="580"/>
        <end position="642"/>
    </location>
</feature>
<evidence type="ECO:0000313" key="9">
    <source>
        <dbReference type="Proteomes" id="UP001108240"/>
    </source>
</evidence>
<dbReference type="Proteomes" id="UP001108240">
    <property type="component" value="Unplaced"/>
</dbReference>
<feature type="domain" description="Sushi" evidence="7">
    <location>
        <begin position="456"/>
        <end position="520"/>
    </location>
</feature>
<evidence type="ECO:0000256" key="2">
    <source>
        <dbReference type="ARBA" id="ARBA00022659"/>
    </source>
</evidence>
<dbReference type="Gene3D" id="2.10.70.10">
    <property type="entry name" value="Complement Module, domain 1"/>
    <property type="match status" value="11"/>
</dbReference>
<dbReference type="InterPro" id="IPR051503">
    <property type="entry name" value="ComplSys_Reg/VirEntry_Med"/>
</dbReference>
<evidence type="ECO:0000256" key="5">
    <source>
        <dbReference type="PROSITE-ProRule" id="PRU00302"/>
    </source>
</evidence>
<evidence type="ECO:0000256" key="3">
    <source>
        <dbReference type="ARBA" id="ARBA00022729"/>
    </source>
</evidence>
<feature type="signal peptide" evidence="6">
    <location>
        <begin position="1"/>
        <end position="23"/>
    </location>
</feature>
<reference evidence="8" key="2">
    <citation type="submission" date="2025-09" db="UniProtKB">
        <authorList>
            <consortium name="Ensembl"/>
        </authorList>
    </citation>
    <scope>IDENTIFICATION</scope>
</reference>
<dbReference type="Ensembl" id="ENSCCRT00000026452.2">
    <property type="protein sequence ID" value="ENSCCRP00000024365.2"/>
    <property type="gene ID" value="ENSCCRG00000073121.1"/>
</dbReference>
<evidence type="ECO:0000256" key="6">
    <source>
        <dbReference type="SAM" id="SignalP"/>
    </source>
</evidence>
<accession>A0A8C1H515</accession>
<evidence type="ECO:0000256" key="1">
    <source>
        <dbReference type="ARBA" id="ARBA00004328"/>
    </source>
</evidence>
<dbReference type="PROSITE" id="PS50923">
    <property type="entry name" value="SUSHI"/>
    <property type="match status" value="9"/>
</dbReference>
<dbReference type="GeneTree" id="ENSGT00940000154967"/>
<protein>
    <submittedName>
        <fullName evidence="8">Complement factor H like 4</fullName>
    </submittedName>
</protein>
<keyword evidence="4 5" id="KW-1015">Disulfide bond</keyword>
<feature type="domain" description="Sushi" evidence="7">
    <location>
        <begin position="398"/>
        <end position="455"/>
    </location>
</feature>
<reference evidence="8" key="1">
    <citation type="submission" date="2025-08" db="UniProtKB">
        <authorList>
            <consortium name="Ensembl"/>
        </authorList>
    </citation>
    <scope>IDENTIFICATION</scope>
</reference>
<dbReference type="InterPro" id="IPR000436">
    <property type="entry name" value="Sushi_SCR_CCP_dom"/>
</dbReference>
<organism evidence="8 9">
    <name type="scientific">Cyprinus carpio carpio</name>
    <dbReference type="NCBI Taxonomy" id="630221"/>
    <lineage>
        <taxon>Eukaryota</taxon>
        <taxon>Metazoa</taxon>
        <taxon>Chordata</taxon>
        <taxon>Craniata</taxon>
        <taxon>Vertebrata</taxon>
        <taxon>Euteleostomi</taxon>
        <taxon>Actinopterygii</taxon>
        <taxon>Neopterygii</taxon>
        <taxon>Teleostei</taxon>
        <taxon>Ostariophysi</taxon>
        <taxon>Cypriniformes</taxon>
        <taxon>Cyprinidae</taxon>
        <taxon>Cyprininae</taxon>
        <taxon>Cyprinus</taxon>
    </lineage>
</organism>
<evidence type="ECO:0000313" key="8">
    <source>
        <dbReference type="Ensembl" id="ENSCCRP00000024365.2"/>
    </source>
</evidence>
<feature type="chain" id="PRO_5039896604" evidence="6">
    <location>
        <begin position="24"/>
        <end position="725"/>
    </location>
</feature>
<sequence>MESSLAFLCLWICFIVFASTSNGCSEIPVVENAEVSESSKKPQYSDDDTLDYSCVSGHVSPRKIIYKCSNNEWIKLRGDKCTLKPCESPEDIPNGRYIVESGRNFVFGTTIKYICNDGYQIMSRYDTRTCREGGWDNQLPACEEVSCERIAPDGNIRVEGLPDHSEDLIRSGHRLTFSCVDKGLIVRGQKEIICQSNGEWSSPIPTCVEATCLPQWSTTVGHLKIEGLPDIEGPVKPGHRLTFSCTGEGMKLNGQRDITCQSNGEWSSPFPKCQEIACEEEPLTNVEILFGHPVIDSPYKPGHILLFRCIDVNLKLNGRRAIECQSNGEWDYPYPTCREITCEVPRDQHVSRPNYYFSEDMKLGTKTPYRCEPGYRETAAEATCTRDGWTPNPLCAEITCDVPRDQHVSTPNYYFSGDMKLGTKTSYRCESGYRKTAEKATCTRDGWTPKPLCAEITCELQSTISGVKKINPEGKTIFRAGESVEITCSEKGRSYDTKETSKTCTCQENGKWDHKPVCEEIRCEVPRDQHVYRPSDYFRGDMKLGVRRTYYCEHGYQQKAAEATCTQDGWTPNPLCAVPGKCGPPPPVNDADTVEISKKEYNTGERVEYMCFNKYTLDLRHTFSRYLTCQQGEWRGNIKCLKPCTVTVEEMNERGIQLAYRDKQKMFAPHDDYLSFVCQRGKYSTASIAITGLAKGSQTAFIAVTGHAEASQTASLAGTEQDKSL</sequence>